<accession>A0A1V1P358</accession>
<dbReference type="GO" id="GO:0006310">
    <property type="term" value="P:DNA recombination"/>
    <property type="evidence" value="ECO:0007669"/>
    <property type="project" value="UniProtKB-KW"/>
</dbReference>
<dbReference type="PANTHER" id="PTHR30349:SF41">
    <property type="entry name" value="INTEGRASE_RECOMBINASE PROTEIN MJ0367-RELATED"/>
    <property type="match status" value="1"/>
</dbReference>
<dbReference type="InterPro" id="IPR010998">
    <property type="entry name" value="Integrase_recombinase_N"/>
</dbReference>
<keyword evidence="3 5" id="KW-0238">DNA-binding</keyword>
<reference evidence="9" key="1">
    <citation type="submission" date="2012-11" db="EMBL/GenBank/DDBJ databases">
        <authorList>
            <person name="Lucero-Rivera Y.E."/>
            <person name="Tovar-Ramirez D."/>
        </authorList>
    </citation>
    <scope>NUCLEOTIDE SEQUENCE [LARGE SCALE GENOMIC DNA]</scope>
    <source>
        <strain evidence="9">Araruama</strain>
    </source>
</reference>
<dbReference type="EMBL" id="ATBP01000715">
    <property type="protein sequence ID" value="ETR69186.1"/>
    <property type="molecule type" value="Genomic_DNA"/>
</dbReference>
<dbReference type="GO" id="GO:0003677">
    <property type="term" value="F:DNA binding"/>
    <property type="evidence" value="ECO:0007669"/>
    <property type="project" value="UniProtKB-UniRule"/>
</dbReference>
<keyword evidence="2" id="KW-0229">DNA integration</keyword>
<feature type="domain" description="Core-binding (CB)" evidence="7">
    <location>
        <begin position="101"/>
        <end position="191"/>
    </location>
</feature>
<name>A0A1V1P358_9BACT</name>
<dbReference type="InterPro" id="IPR044068">
    <property type="entry name" value="CB"/>
</dbReference>
<evidence type="ECO:0000259" key="7">
    <source>
        <dbReference type="PROSITE" id="PS51900"/>
    </source>
</evidence>
<dbReference type="AlphaFoldDB" id="A0A1V1P358"/>
<dbReference type="SUPFAM" id="SSF56349">
    <property type="entry name" value="DNA breaking-rejoining enzymes"/>
    <property type="match status" value="1"/>
</dbReference>
<evidence type="ECO:0000259" key="6">
    <source>
        <dbReference type="PROSITE" id="PS51898"/>
    </source>
</evidence>
<dbReference type="Gene3D" id="1.10.150.130">
    <property type="match status" value="1"/>
</dbReference>
<organism evidence="8 9">
    <name type="scientific">Candidatus Magnetoglobus multicellularis str. Araruama</name>
    <dbReference type="NCBI Taxonomy" id="890399"/>
    <lineage>
        <taxon>Bacteria</taxon>
        <taxon>Pseudomonadati</taxon>
        <taxon>Thermodesulfobacteriota</taxon>
        <taxon>Desulfobacteria</taxon>
        <taxon>Desulfobacterales</taxon>
        <taxon>Desulfobacteraceae</taxon>
        <taxon>Candidatus Magnetoglobus</taxon>
    </lineage>
</organism>
<evidence type="ECO:0000313" key="8">
    <source>
        <dbReference type="EMBL" id="ETR69186.1"/>
    </source>
</evidence>
<evidence type="ECO:0000256" key="5">
    <source>
        <dbReference type="PROSITE-ProRule" id="PRU01248"/>
    </source>
</evidence>
<dbReference type="GO" id="GO:0015074">
    <property type="term" value="P:DNA integration"/>
    <property type="evidence" value="ECO:0007669"/>
    <property type="project" value="UniProtKB-KW"/>
</dbReference>
<dbReference type="InterPro" id="IPR002104">
    <property type="entry name" value="Integrase_catalytic"/>
</dbReference>
<comment type="caution">
    <text evidence="8">The sequence shown here is derived from an EMBL/GenBank/DDBJ whole genome shotgun (WGS) entry which is preliminary data.</text>
</comment>
<evidence type="ECO:0000256" key="3">
    <source>
        <dbReference type="ARBA" id="ARBA00023125"/>
    </source>
</evidence>
<keyword evidence="4" id="KW-0233">DNA recombination</keyword>
<evidence type="ECO:0000313" key="9">
    <source>
        <dbReference type="Proteomes" id="UP000189670"/>
    </source>
</evidence>
<comment type="similarity">
    <text evidence="1">Belongs to the 'phage' integrase family.</text>
</comment>
<evidence type="ECO:0000256" key="4">
    <source>
        <dbReference type="ARBA" id="ARBA00023172"/>
    </source>
</evidence>
<dbReference type="InterPro" id="IPR013762">
    <property type="entry name" value="Integrase-like_cat_sf"/>
</dbReference>
<dbReference type="Pfam" id="PF00589">
    <property type="entry name" value="Phage_integrase"/>
    <property type="match status" value="1"/>
</dbReference>
<dbReference type="PROSITE" id="PS51900">
    <property type="entry name" value="CB"/>
    <property type="match status" value="1"/>
</dbReference>
<dbReference type="Gene3D" id="1.10.443.10">
    <property type="entry name" value="Intergrase catalytic core"/>
    <property type="match status" value="1"/>
</dbReference>
<evidence type="ECO:0000256" key="2">
    <source>
        <dbReference type="ARBA" id="ARBA00022908"/>
    </source>
</evidence>
<dbReference type="InterPro" id="IPR050090">
    <property type="entry name" value="Tyrosine_recombinase_XerCD"/>
</dbReference>
<dbReference type="InterPro" id="IPR011010">
    <property type="entry name" value="DNA_brk_join_enz"/>
</dbReference>
<proteinExistence type="inferred from homology"/>
<evidence type="ECO:0000256" key="1">
    <source>
        <dbReference type="ARBA" id="ARBA00008857"/>
    </source>
</evidence>
<dbReference type="Proteomes" id="UP000189670">
    <property type="component" value="Unassembled WGS sequence"/>
</dbReference>
<protein>
    <submittedName>
        <fullName evidence="8">Integrase/recombinase family protein</fullName>
    </submittedName>
</protein>
<dbReference type="PANTHER" id="PTHR30349">
    <property type="entry name" value="PHAGE INTEGRASE-RELATED"/>
    <property type="match status" value="1"/>
</dbReference>
<dbReference type="CDD" id="cd01188">
    <property type="entry name" value="INT_RitA_C_like"/>
    <property type="match status" value="1"/>
</dbReference>
<sequence>MSHTIISLFELITKAKKHLDQLSYAESTQKKYELIWNHFLEYSDTKGQVYFSKKLGNEFLKAYYQIQIGKRLSASQVFKVRAITILSEILEHNSILICHQKPSKAAPQRFHNVLTKYEAQQVEQRLSKETICGKINIIVQFLHFLDKQGITDLKSLTSSEVLLYLNTLDKYSNQSRSGILFALRNFLLFLHSEEVTKSTLHDLFPVIFTQKNERLPSYYSTEEINSILRQVDRNTEFGRRDYLVLLLAIQLGMRAGDIRQLKFTNIKISQNTIEFVQQKTNKALQLPFTNELKCALADYAKNSRPQIDDPHIFVRHRAPFQPFANGNSFHHILNKYMKLAGIEINNRKHGLHSMRHSVASHLLQNNTPYPVITGILGHENASTTKLYLRIDTSTTNCCTGGSE</sequence>
<feature type="domain" description="Tyr recombinase" evidence="6">
    <location>
        <begin position="214"/>
        <end position="400"/>
    </location>
</feature>
<gene>
    <name evidence="8" type="ORF">OMM_04100</name>
</gene>
<dbReference type="PROSITE" id="PS51898">
    <property type="entry name" value="TYR_RECOMBINASE"/>
    <property type="match status" value="1"/>
</dbReference>